<sequence length="297" mass="34440">MLSVVEPEPEPENETLDDYYATLRVSINDSTETITNSFLYLQSEFEPSRCLNWPESTAVLENLVEAHNTLSDPRLRREYDAKWMRRRHRYRTPQTWMAPVHATYSQKRPLTAKQLAIKAARKERLEALATQINRNDQQIVHGRIKLEEIMAGAKILQAQFDKIHDNLHSVPVPKARWRRIFKPSPTPKSNEELQEQKLANKQELMQIYGDLSNMKAEMDMTRTMLDSVGRRAKTVIEDYTTVLQEEMKERMDDGSDPTHRPEMFSLAVWLDNLGSAQKARIKAQQVSETIGAYGDRL</sequence>
<gene>
    <name evidence="2" type="ORF">A1O1_06038</name>
</gene>
<evidence type="ECO:0000313" key="2">
    <source>
        <dbReference type="EMBL" id="EXJ85672.1"/>
    </source>
</evidence>
<dbReference type="PROSITE" id="PS50076">
    <property type="entry name" value="DNAJ_2"/>
    <property type="match status" value="1"/>
</dbReference>
<reference evidence="2 3" key="1">
    <citation type="submission" date="2013-03" db="EMBL/GenBank/DDBJ databases">
        <title>The Genome Sequence of Capronia coronata CBS 617.96.</title>
        <authorList>
            <consortium name="The Broad Institute Genomics Platform"/>
            <person name="Cuomo C."/>
            <person name="de Hoog S."/>
            <person name="Gorbushina A."/>
            <person name="Walker B."/>
            <person name="Young S.K."/>
            <person name="Zeng Q."/>
            <person name="Gargeya S."/>
            <person name="Fitzgerald M."/>
            <person name="Haas B."/>
            <person name="Abouelleil A."/>
            <person name="Allen A.W."/>
            <person name="Alvarado L."/>
            <person name="Arachchi H.M."/>
            <person name="Berlin A.M."/>
            <person name="Chapman S.B."/>
            <person name="Gainer-Dewar J."/>
            <person name="Goldberg J."/>
            <person name="Griggs A."/>
            <person name="Gujja S."/>
            <person name="Hansen M."/>
            <person name="Howarth C."/>
            <person name="Imamovic A."/>
            <person name="Ireland A."/>
            <person name="Larimer J."/>
            <person name="McCowan C."/>
            <person name="Murphy C."/>
            <person name="Pearson M."/>
            <person name="Poon T.W."/>
            <person name="Priest M."/>
            <person name="Roberts A."/>
            <person name="Saif S."/>
            <person name="Shea T."/>
            <person name="Sisk P."/>
            <person name="Sykes S."/>
            <person name="Wortman J."/>
            <person name="Nusbaum C."/>
            <person name="Birren B."/>
        </authorList>
    </citation>
    <scope>NUCLEOTIDE SEQUENCE [LARGE SCALE GENOMIC DNA]</scope>
    <source>
        <strain evidence="2 3">CBS 617.96</strain>
    </source>
</reference>
<dbReference type="Proteomes" id="UP000019484">
    <property type="component" value="Unassembled WGS sequence"/>
</dbReference>
<keyword evidence="3" id="KW-1185">Reference proteome</keyword>
<feature type="domain" description="J" evidence="1">
    <location>
        <begin position="18"/>
        <end position="83"/>
    </location>
</feature>
<dbReference type="GeneID" id="19160909"/>
<dbReference type="Gene3D" id="1.10.287.110">
    <property type="entry name" value="DnaJ domain"/>
    <property type="match status" value="1"/>
</dbReference>
<dbReference type="EMBL" id="AMWN01000005">
    <property type="protein sequence ID" value="EXJ85672.1"/>
    <property type="molecule type" value="Genomic_DNA"/>
</dbReference>
<comment type="caution">
    <text evidence="2">The sequence shown here is derived from an EMBL/GenBank/DDBJ whole genome shotgun (WGS) entry which is preliminary data.</text>
</comment>
<evidence type="ECO:0000259" key="1">
    <source>
        <dbReference type="PROSITE" id="PS50076"/>
    </source>
</evidence>
<name>W9XYN8_9EURO</name>
<dbReference type="InterPro" id="IPR001623">
    <property type="entry name" value="DnaJ_domain"/>
</dbReference>
<proteinExistence type="predicted"/>
<organism evidence="2 3">
    <name type="scientific">Capronia coronata CBS 617.96</name>
    <dbReference type="NCBI Taxonomy" id="1182541"/>
    <lineage>
        <taxon>Eukaryota</taxon>
        <taxon>Fungi</taxon>
        <taxon>Dikarya</taxon>
        <taxon>Ascomycota</taxon>
        <taxon>Pezizomycotina</taxon>
        <taxon>Eurotiomycetes</taxon>
        <taxon>Chaetothyriomycetidae</taxon>
        <taxon>Chaetothyriales</taxon>
        <taxon>Herpotrichiellaceae</taxon>
        <taxon>Capronia</taxon>
    </lineage>
</organism>
<dbReference type="RefSeq" id="XP_007725110.1">
    <property type="nucleotide sequence ID" value="XM_007726920.1"/>
</dbReference>
<accession>W9XYN8</accession>
<protein>
    <recommendedName>
        <fullName evidence="1">J domain-containing protein</fullName>
    </recommendedName>
</protein>
<evidence type="ECO:0000313" key="3">
    <source>
        <dbReference type="Proteomes" id="UP000019484"/>
    </source>
</evidence>
<dbReference type="OrthoDB" id="436519at2759"/>
<dbReference type="Pfam" id="PF00226">
    <property type="entry name" value="DnaJ"/>
    <property type="match status" value="1"/>
</dbReference>
<dbReference type="HOGENOM" id="CLU_936892_0_0_1"/>
<dbReference type="InterPro" id="IPR036869">
    <property type="entry name" value="J_dom_sf"/>
</dbReference>
<dbReference type="SUPFAM" id="SSF46565">
    <property type="entry name" value="Chaperone J-domain"/>
    <property type="match status" value="1"/>
</dbReference>
<dbReference type="AlphaFoldDB" id="W9XYN8"/>